<feature type="domain" description="B12-binding" evidence="6">
    <location>
        <begin position="177"/>
        <end position="302"/>
    </location>
</feature>
<dbReference type="PROSITE" id="PS51332">
    <property type="entry name" value="B12_BINDING"/>
    <property type="match status" value="1"/>
</dbReference>
<dbReference type="Proteomes" id="UP000483432">
    <property type="component" value="Unassembled WGS sequence"/>
</dbReference>
<feature type="domain" description="HTH merR-type" evidence="5">
    <location>
        <begin position="6"/>
        <end position="81"/>
    </location>
</feature>
<evidence type="ECO:0000259" key="5">
    <source>
        <dbReference type="PROSITE" id="PS50937"/>
    </source>
</evidence>
<evidence type="ECO:0000256" key="2">
    <source>
        <dbReference type="ARBA" id="ARBA00023015"/>
    </source>
</evidence>
<dbReference type="GO" id="GO:0003677">
    <property type="term" value="F:DNA binding"/>
    <property type="evidence" value="ECO:0007669"/>
    <property type="project" value="UniProtKB-KW"/>
</dbReference>
<dbReference type="SUPFAM" id="SSF52242">
    <property type="entry name" value="Cobalamin (vitamin B12)-binding domain"/>
    <property type="match status" value="1"/>
</dbReference>
<dbReference type="InterPro" id="IPR047057">
    <property type="entry name" value="MerR_fam"/>
</dbReference>
<dbReference type="AlphaFoldDB" id="A0A7C9NTX8"/>
<evidence type="ECO:0000256" key="3">
    <source>
        <dbReference type="ARBA" id="ARBA00023125"/>
    </source>
</evidence>
<dbReference type="InterPro" id="IPR000551">
    <property type="entry name" value="MerR-type_HTH_dom"/>
</dbReference>
<organism evidence="7 8">
    <name type="scientific">Sulfuriferula multivorans</name>
    <dbReference type="NCBI Taxonomy" id="1559896"/>
    <lineage>
        <taxon>Bacteria</taxon>
        <taxon>Pseudomonadati</taxon>
        <taxon>Pseudomonadota</taxon>
        <taxon>Betaproteobacteria</taxon>
        <taxon>Nitrosomonadales</taxon>
        <taxon>Sulfuricellaceae</taxon>
        <taxon>Sulfuriferula</taxon>
    </lineage>
</organism>
<dbReference type="InterPro" id="IPR036594">
    <property type="entry name" value="Meth_synthase_dom"/>
</dbReference>
<proteinExistence type="predicted"/>
<sequence length="316" mass="35157">MPFVPGLPISSVERETGLSKDTLRVWERRYGFPTPERDANGERLYAPMQVQRLTQIKRLMDRGYRPGKLLALDDAALAALDEARPGVLASPNVQHLDNWMHLVETHDSEALQRQFYREMGKLGLASFVLDIVAPLITRVGEAWSRNEIGIFEEHLFSQHLEKMFRSVLANMSPQQGSPRLLLTTLSGEEHTLGLLMVEALMVVEDVCPVLLGPQTPIDEIVRAAQLKQVDAVCLSFSSAYSPTLSAQGLRDLRQMLPAGIELWAGGYGVKAIRKPIDGVCLMPEFQGLYDCLAKWRTQHGYEPVSASVISLPATPK</sequence>
<dbReference type="InterPro" id="IPR036724">
    <property type="entry name" value="Cobalamin-bd_sf"/>
</dbReference>
<protein>
    <submittedName>
        <fullName evidence="7">MerR family transcriptional regulator</fullName>
    </submittedName>
</protein>
<dbReference type="PANTHER" id="PTHR30204:SF69">
    <property type="entry name" value="MERR-FAMILY TRANSCRIPTIONAL REGULATOR"/>
    <property type="match status" value="1"/>
</dbReference>
<evidence type="ECO:0000259" key="6">
    <source>
        <dbReference type="PROSITE" id="PS51332"/>
    </source>
</evidence>
<dbReference type="SUPFAM" id="SSF46955">
    <property type="entry name" value="Putative DNA-binding domain"/>
    <property type="match status" value="1"/>
</dbReference>
<dbReference type="PROSITE" id="PS50937">
    <property type="entry name" value="HTH_MERR_2"/>
    <property type="match status" value="1"/>
</dbReference>
<evidence type="ECO:0000313" key="8">
    <source>
        <dbReference type="Proteomes" id="UP000483432"/>
    </source>
</evidence>
<dbReference type="InterPro" id="IPR006158">
    <property type="entry name" value="Cobalamin-bd"/>
</dbReference>
<dbReference type="Gene3D" id="1.10.1240.10">
    <property type="entry name" value="Methionine synthase domain"/>
    <property type="match status" value="1"/>
</dbReference>
<dbReference type="Gene3D" id="3.40.50.280">
    <property type="entry name" value="Cobalamin-binding domain"/>
    <property type="match status" value="1"/>
</dbReference>
<dbReference type="InterPro" id="IPR009061">
    <property type="entry name" value="DNA-bd_dom_put_sf"/>
</dbReference>
<keyword evidence="2" id="KW-0805">Transcription regulation</keyword>
<dbReference type="GO" id="GO:0046872">
    <property type="term" value="F:metal ion binding"/>
    <property type="evidence" value="ECO:0007669"/>
    <property type="project" value="InterPro"/>
</dbReference>
<dbReference type="PANTHER" id="PTHR30204">
    <property type="entry name" value="REDOX-CYCLING DRUG-SENSING TRANSCRIPTIONAL ACTIVATOR SOXR"/>
    <property type="match status" value="1"/>
</dbReference>
<dbReference type="CDD" id="cd02065">
    <property type="entry name" value="B12-binding_like"/>
    <property type="match status" value="1"/>
</dbReference>
<evidence type="ECO:0000256" key="1">
    <source>
        <dbReference type="ARBA" id="ARBA00022491"/>
    </source>
</evidence>
<dbReference type="GO" id="GO:0003700">
    <property type="term" value="F:DNA-binding transcription factor activity"/>
    <property type="evidence" value="ECO:0007669"/>
    <property type="project" value="InterPro"/>
</dbReference>
<comment type="caution">
    <text evidence="7">The sequence shown here is derived from an EMBL/GenBank/DDBJ whole genome shotgun (WGS) entry which is preliminary data.</text>
</comment>
<dbReference type="Pfam" id="PF02607">
    <property type="entry name" value="B12-binding_2"/>
    <property type="match status" value="1"/>
</dbReference>
<keyword evidence="4" id="KW-0804">Transcription</keyword>
<reference evidence="7 8" key="1">
    <citation type="submission" date="2019-09" db="EMBL/GenBank/DDBJ databases">
        <title>H2 Metabolism Revealed by Metagenomic Analysis in Subglacial Sediment of East Antarctica.</title>
        <authorList>
            <person name="Yang Z."/>
            <person name="Zhang Y."/>
            <person name="Lv Y."/>
            <person name="Yan W."/>
            <person name="Xiao X."/>
            <person name="Sun B."/>
            <person name="Ma H."/>
        </authorList>
    </citation>
    <scope>NUCLEOTIDE SEQUENCE [LARGE SCALE GENOMIC DNA]</scope>
    <source>
        <strain evidence="7">Bin2_2</strain>
    </source>
</reference>
<gene>
    <name evidence="7" type="ORF">GZ085_07080</name>
</gene>
<dbReference type="InterPro" id="IPR003759">
    <property type="entry name" value="Cbl-bd_cap"/>
</dbReference>
<dbReference type="Gene3D" id="1.10.1660.10">
    <property type="match status" value="1"/>
</dbReference>
<keyword evidence="1" id="KW-0678">Repressor</keyword>
<evidence type="ECO:0000313" key="7">
    <source>
        <dbReference type="EMBL" id="NDP48145.1"/>
    </source>
</evidence>
<dbReference type="CDD" id="cd01104">
    <property type="entry name" value="HTH_MlrA-CarA"/>
    <property type="match status" value="1"/>
</dbReference>
<dbReference type="SMART" id="SM00422">
    <property type="entry name" value="HTH_MERR"/>
    <property type="match status" value="1"/>
</dbReference>
<evidence type="ECO:0000256" key="4">
    <source>
        <dbReference type="ARBA" id="ARBA00023163"/>
    </source>
</evidence>
<keyword evidence="3" id="KW-0238">DNA-binding</keyword>
<dbReference type="GO" id="GO:0031419">
    <property type="term" value="F:cobalamin binding"/>
    <property type="evidence" value="ECO:0007669"/>
    <property type="project" value="InterPro"/>
</dbReference>
<dbReference type="Pfam" id="PF13411">
    <property type="entry name" value="MerR_1"/>
    <property type="match status" value="1"/>
</dbReference>
<dbReference type="EMBL" id="JAAFGW010000085">
    <property type="protein sequence ID" value="NDP48145.1"/>
    <property type="molecule type" value="Genomic_DNA"/>
</dbReference>
<accession>A0A7C9NTX8</accession>
<name>A0A7C9NTX8_9PROT</name>